<evidence type="ECO:0000256" key="6">
    <source>
        <dbReference type="ARBA" id="ARBA00023014"/>
    </source>
</evidence>
<dbReference type="SUPFAM" id="SSF54862">
    <property type="entry name" value="4Fe-4S ferredoxins"/>
    <property type="match status" value="1"/>
</dbReference>
<gene>
    <name evidence="8" type="ordered locus">Huta_0918</name>
</gene>
<keyword evidence="3 7" id="KW-0479">Metal-binding</keyword>
<keyword evidence="6 7" id="KW-0411">Iron-sulfur</keyword>
<evidence type="ECO:0000313" key="9">
    <source>
        <dbReference type="Proteomes" id="UP000002071"/>
    </source>
</evidence>
<accession>C7NUT8</accession>
<evidence type="ECO:0000256" key="5">
    <source>
        <dbReference type="ARBA" id="ARBA00023004"/>
    </source>
</evidence>
<keyword evidence="5 7" id="KW-0408">Iron</keyword>
<dbReference type="STRING" id="519442.Huta_0918"/>
<keyword evidence="2 7" id="KW-0813">Transport</keyword>
<comment type="function">
    <text evidence="7">Ferredoxins are iron-sulfur proteins that transfer electrons in a wide variety of metabolic reactions.</text>
</comment>
<evidence type="ECO:0000256" key="1">
    <source>
        <dbReference type="ARBA" id="ARBA00001966"/>
    </source>
</evidence>
<dbReference type="KEGG" id="hut:Huta_0918"/>
<dbReference type="InterPro" id="IPR051269">
    <property type="entry name" value="Fe-S_cluster_ET"/>
</dbReference>
<dbReference type="EMBL" id="CP001687">
    <property type="protein sequence ID" value="ACV11101.1"/>
    <property type="molecule type" value="Genomic_DNA"/>
</dbReference>
<dbReference type="Pfam" id="PF13459">
    <property type="entry name" value="Fer4_15"/>
    <property type="match status" value="1"/>
</dbReference>
<dbReference type="OrthoDB" id="5583at2157"/>
<dbReference type="GO" id="GO:0009055">
    <property type="term" value="F:electron transfer activity"/>
    <property type="evidence" value="ECO:0007669"/>
    <property type="project" value="UniProtKB-UniRule"/>
</dbReference>
<dbReference type="Gene3D" id="3.30.70.20">
    <property type="match status" value="1"/>
</dbReference>
<evidence type="ECO:0000256" key="4">
    <source>
        <dbReference type="ARBA" id="ARBA00022982"/>
    </source>
</evidence>
<dbReference type="HOGENOM" id="CLU_139698_6_4_2"/>
<dbReference type="GO" id="GO:0005506">
    <property type="term" value="F:iron ion binding"/>
    <property type="evidence" value="ECO:0007669"/>
    <property type="project" value="UniProtKB-UniRule"/>
</dbReference>
<reference evidence="8 9" key="1">
    <citation type="journal article" date="2009" name="Stand. Genomic Sci.">
        <title>Complete genome sequence of Halorhabdus utahensis type strain (AX-2).</title>
        <authorList>
            <person name="Anderson I."/>
            <person name="Tindall B.J."/>
            <person name="Pomrenke H."/>
            <person name="Goker M."/>
            <person name="Lapidus A."/>
            <person name="Nolan M."/>
            <person name="Copeland A."/>
            <person name="Glavina Del Rio T."/>
            <person name="Chen F."/>
            <person name="Tice H."/>
            <person name="Cheng J.F."/>
            <person name="Lucas S."/>
            <person name="Chertkov O."/>
            <person name="Bruce D."/>
            <person name="Brettin T."/>
            <person name="Detter J.C."/>
            <person name="Han C."/>
            <person name="Goodwin L."/>
            <person name="Land M."/>
            <person name="Hauser L."/>
            <person name="Chang Y.J."/>
            <person name="Jeffries C.D."/>
            <person name="Pitluck S."/>
            <person name="Pati A."/>
            <person name="Mavromatis K."/>
            <person name="Ivanova N."/>
            <person name="Ovchinnikova G."/>
            <person name="Chen A."/>
            <person name="Palaniappan K."/>
            <person name="Chain P."/>
            <person name="Rohde M."/>
            <person name="Bristow J."/>
            <person name="Eisen J.A."/>
            <person name="Markowitz V."/>
            <person name="Hugenholtz P."/>
            <person name="Kyrpides N.C."/>
            <person name="Klenk H.P."/>
        </authorList>
    </citation>
    <scope>NUCLEOTIDE SEQUENCE [LARGE SCALE GENOMIC DNA]</scope>
    <source>
        <strain evidence="9">DSM 12940 / JCM 11049 / AX-2</strain>
    </source>
</reference>
<dbReference type="PRINTS" id="PR00352">
    <property type="entry name" value="3FE4SFRDOXIN"/>
</dbReference>
<organism evidence="8 9">
    <name type="scientific">Halorhabdus utahensis (strain DSM 12940 / JCM 11049 / AX-2)</name>
    <dbReference type="NCBI Taxonomy" id="519442"/>
    <lineage>
        <taxon>Archaea</taxon>
        <taxon>Methanobacteriati</taxon>
        <taxon>Methanobacteriota</taxon>
        <taxon>Stenosarchaea group</taxon>
        <taxon>Halobacteria</taxon>
        <taxon>Halobacteriales</taxon>
        <taxon>Haloarculaceae</taxon>
        <taxon>Halorhabdus</taxon>
    </lineage>
</organism>
<sequence>MATVEVDQDLCVGDEICAAMEPEIFEMRDDGLAYVVDGQEEVDGDMVAAAREAADACPVDAIIVEE</sequence>
<comment type="cofactor">
    <cofactor evidence="1">
        <name>[4Fe-4S] cluster</name>
        <dbReference type="ChEBI" id="CHEBI:49883"/>
    </cofactor>
</comment>
<evidence type="ECO:0000256" key="7">
    <source>
        <dbReference type="RuleBase" id="RU368020"/>
    </source>
</evidence>
<keyword evidence="4 7" id="KW-0249">Electron transport</keyword>
<dbReference type="AlphaFoldDB" id="C7NUT8"/>
<dbReference type="GO" id="GO:0051536">
    <property type="term" value="F:iron-sulfur cluster binding"/>
    <property type="evidence" value="ECO:0007669"/>
    <property type="project" value="UniProtKB-KW"/>
</dbReference>
<proteinExistence type="predicted"/>
<protein>
    <recommendedName>
        <fullName evidence="7">Ferredoxin</fullName>
    </recommendedName>
</protein>
<dbReference type="GeneID" id="8383191"/>
<dbReference type="InterPro" id="IPR001080">
    <property type="entry name" value="3Fe4S_ferredoxin"/>
</dbReference>
<dbReference type="eggNOG" id="arCOG00349">
    <property type="taxonomic scope" value="Archaea"/>
</dbReference>
<keyword evidence="9" id="KW-1185">Reference proteome</keyword>
<dbReference type="PANTHER" id="PTHR36923">
    <property type="entry name" value="FERREDOXIN"/>
    <property type="match status" value="1"/>
</dbReference>
<evidence type="ECO:0000313" key="8">
    <source>
        <dbReference type="EMBL" id="ACV11101.1"/>
    </source>
</evidence>
<evidence type="ECO:0000256" key="2">
    <source>
        <dbReference type="ARBA" id="ARBA00022448"/>
    </source>
</evidence>
<name>C7NUT8_HALUD</name>
<dbReference type="Proteomes" id="UP000002071">
    <property type="component" value="Chromosome"/>
</dbReference>
<dbReference type="RefSeq" id="WP_015788678.1">
    <property type="nucleotide sequence ID" value="NC_013158.1"/>
</dbReference>
<evidence type="ECO:0000256" key="3">
    <source>
        <dbReference type="ARBA" id="ARBA00022723"/>
    </source>
</evidence>
<dbReference type="PANTHER" id="PTHR36923:SF3">
    <property type="entry name" value="FERREDOXIN"/>
    <property type="match status" value="1"/>
</dbReference>